<feature type="transmembrane region" description="Helical" evidence="7">
    <location>
        <begin position="6"/>
        <end position="21"/>
    </location>
</feature>
<evidence type="ECO:0000313" key="9">
    <source>
        <dbReference type="EMBL" id="SEI38104.1"/>
    </source>
</evidence>
<feature type="transmembrane region" description="Helical" evidence="7">
    <location>
        <begin position="566"/>
        <end position="586"/>
    </location>
</feature>
<dbReference type="GO" id="GO:0006813">
    <property type="term" value="P:potassium ion transport"/>
    <property type="evidence" value="ECO:0007669"/>
    <property type="project" value="InterPro"/>
</dbReference>
<dbReference type="EMBL" id="FNYH01000001">
    <property type="protein sequence ID" value="SEI38104.1"/>
    <property type="molecule type" value="Genomic_DNA"/>
</dbReference>
<feature type="transmembrane region" description="Helical" evidence="7">
    <location>
        <begin position="57"/>
        <end position="85"/>
    </location>
</feature>
<name>A0A1H6QBB1_9GAMM</name>
<dbReference type="Pfam" id="PF02080">
    <property type="entry name" value="TrkA_C"/>
    <property type="match status" value="2"/>
</dbReference>
<gene>
    <name evidence="9" type="ORF">SAMN05421831_101121</name>
</gene>
<dbReference type="InterPro" id="IPR031312">
    <property type="entry name" value="Na/sul_symport_CS"/>
</dbReference>
<dbReference type="InterPro" id="IPR051679">
    <property type="entry name" value="DASS-Related_Transporters"/>
</dbReference>
<dbReference type="SUPFAM" id="SSF116726">
    <property type="entry name" value="TrkA C-terminal domain-like"/>
    <property type="match status" value="2"/>
</dbReference>
<keyword evidence="4" id="KW-0677">Repeat</keyword>
<evidence type="ECO:0000256" key="4">
    <source>
        <dbReference type="ARBA" id="ARBA00022737"/>
    </source>
</evidence>
<keyword evidence="5 7" id="KW-1133">Transmembrane helix</keyword>
<keyword evidence="3 7" id="KW-0812">Transmembrane</keyword>
<keyword evidence="10" id="KW-1185">Reference proteome</keyword>
<sequence>MEWQGWFTLGVVAATLVTLIVTRLTPDLVLMAALTLLSISGILSAQEAFAGFANTGLITVALMFVIAAGIRASGGVDLIVNHLLGRPKSARSALSRLVLPVLSLSGFMNNTPVVATMIPAVTRWCKQIKIAPSHLMIPLSYASILGGTLTLIGTSTNLVVNAQYQSLTGANGFALFDITLISLPVALLGAFFIIIFLPRFLPHRKNEHTLFANPKEFTFEAAVAADGPLVGKSVAEAGLRHHDHIYLVEIERQGSIVTAVPSEERLQAGDRLVFVGQGEAIMDILRIHGLVASDSATPVIEKDAPERRLVEAVVSPHCDSVGCTVRNSRFRDRYGAVVLAVARNGEAISGNLGSITLQHGDLLLLEARPAFITRQRVQRDFLLVNDLQAERPNHARAKLAWGILISMILTAATGLISMLNAALVGAGLMIITQCCTLGEARRSLDLTVLVTIGASFALGSALQKTGAAAFIGEHILLLAGEHPWLLLALTYISVSLLTEMVTNNAAAVLMLPITLSMTSHLGLNAEPFVLAIMLAASASFATPLGYQTNLMVYGPGGYRFSDFLRAGLLMNLLCALVTLTLLPLLWPLTP</sequence>
<evidence type="ECO:0000256" key="2">
    <source>
        <dbReference type="ARBA" id="ARBA00022448"/>
    </source>
</evidence>
<dbReference type="OrthoDB" id="9809303at2"/>
<accession>A0A1H6QBB1</accession>
<feature type="transmembrane region" description="Helical" evidence="7">
    <location>
        <begin position="97"/>
        <end position="121"/>
    </location>
</feature>
<dbReference type="InterPro" id="IPR036721">
    <property type="entry name" value="RCK_C_sf"/>
</dbReference>
<dbReference type="STRING" id="64971.SAMN05421831_101121"/>
<dbReference type="PROSITE" id="PS01271">
    <property type="entry name" value="NA_SULFATE"/>
    <property type="match status" value="1"/>
</dbReference>
<protein>
    <submittedName>
        <fullName evidence="9">TrkA-C domain-containing protein</fullName>
    </submittedName>
</protein>
<evidence type="ECO:0000256" key="5">
    <source>
        <dbReference type="ARBA" id="ARBA00022989"/>
    </source>
</evidence>
<dbReference type="Pfam" id="PF03600">
    <property type="entry name" value="CitMHS"/>
    <property type="match status" value="1"/>
</dbReference>
<evidence type="ECO:0000313" key="10">
    <source>
        <dbReference type="Proteomes" id="UP000242999"/>
    </source>
</evidence>
<feature type="domain" description="RCK C-terminal" evidence="8">
    <location>
        <begin position="297"/>
        <end position="381"/>
    </location>
</feature>
<reference evidence="10" key="1">
    <citation type="submission" date="2016-10" db="EMBL/GenBank/DDBJ databases">
        <authorList>
            <person name="Varghese N."/>
            <person name="Submissions S."/>
        </authorList>
    </citation>
    <scope>NUCLEOTIDE SEQUENCE [LARGE SCALE GENOMIC DNA]</scope>
    <source>
        <strain evidence="10">DSM 7165</strain>
    </source>
</reference>
<feature type="transmembrane region" description="Helical" evidence="7">
    <location>
        <begin position="141"/>
        <end position="160"/>
    </location>
</feature>
<comment type="subcellular location">
    <subcellularLocation>
        <location evidence="1">Membrane</location>
        <topology evidence="1">Multi-pass membrane protein</topology>
    </subcellularLocation>
</comment>
<feature type="transmembrane region" description="Helical" evidence="7">
    <location>
        <begin position="443"/>
        <end position="462"/>
    </location>
</feature>
<keyword evidence="6 7" id="KW-0472">Membrane</keyword>
<feature type="transmembrane region" description="Helical" evidence="7">
    <location>
        <begin position="399"/>
        <end position="431"/>
    </location>
</feature>
<evidence type="ECO:0000256" key="6">
    <source>
        <dbReference type="ARBA" id="ARBA00023136"/>
    </source>
</evidence>
<dbReference type="PROSITE" id="PS51202">
    <property type="entry name" value="RCK_C"/>
    <property type="match status" value="2"/>
</dbReference>
<dbReference type="InterPro" id="IPR004680">
    <property type="entry name" value="Cit_transptr-like_dom"/>
</dbReference>
<feature type="domain" description="RCK C-terminal" evidence="8">
    <location>
        <begin position="206"/>
        <end position="290"/>
    </location>
</feature>
<feature type="transmembrane region" description="Helical" evidence="7">
    <location>
        <begin position="172"/>
        <end position="197"/>
    </location>
</feature>
<feature type="transmembrane region" description="Helical" evidence="7">
    <location>
        <begin position="505"/>
        <end position="522"/>
    </location>
</feature>
<dbReference type="AlphaFoldDB" id="A0A1H6QBB1"/>
<dbReference type="FunFam" id="3.30.70.1450:FF:000009">
    <property type="entry name" value="SLC13 family permease"/>
    <property type="match status" value="1"/>
</dbReference>
<dbReference type="GO" id="GO:0005886">
    <property type="term" value="C:plasma membrane"/>
    <property type="evidence" value="ECO:0007669"/>
    <property type="project" value="TreeGrafter"/>
</dbReference>
<proteinExistence type="predicted"/>
<dbReference type="Gene3D" id="3.30.70.1450">
    <property type="entry name" value="Regulator of K+ conductance, C-terminal domain"/>
    <property type="match status" value="2"/>
</dbReference>
<evidence type="ECO:0000256" key="3">
    <source>
        <dbReference type="ARBA" id="ARBA00022692"/>
    </source>
</evidence>
<dbReference type="PANTHER" id="PTHR43652">
    <property type="entry name" value="BASIC AMINO ACID ANTIPORTER YFCC-RELATED"/>
    <property type="match status" value="1"/>
</dbReference>
<evidence type="ECO:0000256" key="7">
    <source>
        <dbReference type="SAM" id="Phobius"/>
    </source>
</evidence>
<dbReference type="GO" id="GO:0008324">
    <property type="term" value="F:monoatomic cation transmembrane transporter activity"/>
    <property type="evidence" value="ECO:0007669"/>
    <property type="project" value="InterPro"/>
</dbReference>
<feature type="transmembrane region" description="Helical" evidence="7">
    <location>
        <begin position="528"/>
        <end position="546"/>
    </location>
</feature>
<feature type="transmembrane region" description="Helical" evidence="7">
    <location>
        <begin position="482"/>
        <end position="498"/>
    </location>
</feature>
<feature type="transmembrane region" description="Helical" evidence="7">
    <location>
        <begin position="28"/>
        <end position="45"/>
    </location>
</feature>
<dbReference type="Proteomes" id="UP000242999">
    <property type="component" value="Unassembled WGS sequence"/>
</dbReference>
<organism evidence="9 10">
    <name type="scientific">Allopseudospirillum japonicum</name>
    <dbReference type="NCBI Taxonomy" id="64971"/>
    <lineage>
        <taxon>Bacteria</taxon>
        <taxon>Pseudomonadati</taxon>
        <taxon>Pseudomonadota</taxon>
        <taxon>Gammaproteobacteria</taxon>
        <taxon>Oceanospirillales</taxon>
        <taxon>Oceanospirillaceae</taxon>
        <taxon>Allopseudospirillum</taxon>
    </lineage>
</organism>
<dbReference type="PANTHER" id="PTHR43652:SF2">
    <property type="entry name" value="BASIC AMINO ACID ANTIPORTER YFCC-RELATED"/>
    <property type="match status" value="1"/>
</dbReference>
<evidence type="ECO:0000256" key="1">
    <source>
        <dbReference type="ARBA" id="ARBA00004141"/>
    </source>
</evidence>
<keyword evidence="2" id="KW-0813">Transport</keyword>
<dbReference type="RefSeq" id="WP_093307807.1">
    <property type="nucleotide sequence ID" value="NZ_FNYH01000001.1"/>
</dbReference>
<dbReference type="InterPro" id="IPR006037">
    <property type="entry name" value="RCK_C"/>
</dbReference>
<evidence type="ECO:0000259" key="8">
    <source>
        <dbReference type="PROSITE" id="PS51202"/>
    </source>
</evidence>